<dbReference type="Proteomes" id="UP000238296">
    <property type="component" value="Unassembled WGS sequence"/>
</dbReference>
<evidence type="ECO:0000313" key="2">
    <source>
        <dbReference type="Proteomes" id="UP000238296"/>
    </source>
</evidence>
<dbReference type="EMBL" id="PPEA01000335">
    <property type="protein sequence ID" value="PQM47445.1"/>
    <property type="molecule type" value="Genomic_DNA"/>
</dbReference>
<proteinExistence type="predicted"/>
<protein>
    <submittedName>
        <fullName evidence="1">Uncharacterized protein</fullName>
    </submittedName>
</protein>
<comment type="caution">
    <text evidence="1">The sequence shown here is derived from an EMBL/GenBank/DDBJ whole genome shotgun (WGS) entry which is preliminary data.</text>
</comment>
<organism evidence="1 2">
    <name type="scientific">Mycobacterium talmoniae</name>
    <dbReference type="NCBI Taxonomy" id="1858794"/>
    <lineage>
        <taxon>Bacteria</taxon>
        <taxon>Bacillati</taxon>
        <taxon>Actinomycetota</taxon>
        <taxon>Actinomycetes</taxon>
        <taxon>Mycobacteriales</taxon>
        <taxon>Mycobacteriaceae</taxon>
        <taxon>Mycobacterium</taxon>
    </lineage>
</organism>
<gene>
    <name evidence="1" type="ORF">C1Y40_02368</name>
</gene>
<name>A0A2S8BLE5_9MYCO</name>
<evidence type="ECO:0000313" key="1">
    <source>
        <dbReference type="EMBL" id="PQM47445.1"/>
    </source>
</evidence>
<reference evidence="1 2" key="1">
    <citation type="journal article" date="2017" name="Int. J. Syst. Evol. Microbiol.">
        <title>Mycobacterium talmoniae sp. nov., a slowly growing mycobacterium isolated from human respiratory samples.</title>
        <authorList>
            <person name="Davidson R.M."/>
            <person name="DeGroote M.A."/>
            <person name="Marola J.L."/>
            <person name="Buss S."/>
            <person name="Jones V."/>
            <person name="McNeil M.R."/>
            <person name="Freifeld A.G."/>
            <person name="Elaine Epperson L."/>
            <person name="Hasan N.A."/>
            <person name="Jackson M."/>
            <person name="Iwen P.C."/>
            <person name="Salfinger M."/>
            <person name="Strong M."/>
        </authorList>
    </citation>
    <scope>NUCLEOTIDE SEQUENCE [LARGE SCALE GENOMIC DNA]</scope>
    <source>
        <strain evidence="1 2">ATCC BAA-2683</strain>
    </source>
</reference>
<sequence>MAATVIAAEREQTQKSPKSTEIRGFYVCSAGSRERRK</sequence>
<dbReference type="AlphaFoldDB" id="A0A2S8BLE5"/>
<accession>A0A2S8BLE5</accession>